<evidence type="ECO:0000313" key="2">
    <source>
        <dbReference type="EMBL" id="KAK5110624.1"/>
    </source>
</evidence>
<feature type="compositionally biased region" description="Basic and acidic residues" evidence="1">
    <location>
        <begin position="862"/>
        <end position="871"/>
    </location>
</feature>
<dbReference type="AlphaFoldDB" id="A0AAN7TE84"/>
<reference evidence="2" key="1">
    <citation type="submission" date="2023-08" db="EMBL/GenBank/DDBJ databases">
        <title>Black Yeasts Isolated from many extreme environments.</title>
        <authorList>
            <person name="Coleine C."/>
            <person name="Stajich J.E."/>
            <person name="Selbmann L."/>
        </authorList>
    </citation>
    <scope>NUCLEOTIDE SEQUENCE</scope>
    <source>
        <strain evidence="2">CCFEE 5401</strain>
    </source>
</reference>
<evidence type="ECO:0000256" key="1">
    <source>
        <dbReference type="SAM" id="MobiDB-lite"/>
    </source>
</evidence>
<feature type="region of interest" description="Disordered" evidence="1">
    <location>
        <begin position="251"/>
        <end position="273"/>
    </location>
</feature>
<feature type="region of interest" description="Disordered" evidence="1">
    <location>
        <begin position="337"/>
        <end position="357"/>
    </location>
</feature>
<feature type="region of interest" description="Disordered" evidence="1">
    <location>
        <begin position="861"/>
        <end position="886"/>
    </location>
</feature>
<feature type="region of interest" description="Disordered" evidence="1">
    <location>
        <begin position="609"/>
        <end position="643"/>
    </location>
</feature>
<evidence type="ECO:0000313" key="3">
    <source>
        <dbReference type="Proteomes" id="UP001310890"/>
    </source>
</evidence>
<dbReference type="Proteomes" id="UP001310890">
    <property type="component" value="Unassembled WGS sequence"/>
</dbReference>
<feature type="compositionally biased region" description="Basic and acidic residues" evidence="1">
    <location>
        <begin position="251"/>
        <end position="265"/>
    </location>
</feature>
<sequence length="886" mass="97011">MSWLSPKRRKTTSNLQTRANGNGPAGNGGGDNSDTPASPTTPRAERLPASPTPKPFSLPVLTRSDVPAQMESEGTLFYAYARRKAGHMLIIVSRVQGNDLQSRYLLTFAGTDVADEWWNLLQTNFSDTSRPGPQLFSFVDPPDLLAKTWKHPAFEHLKSKWMYISFSDTPEGGLGGATQGIIPVRDAEGHMLSGTGLAPSGPELAGSMREANKEAKTVRDDLSRLEGYFERMMEAMEKNTKQIAALAERREGSNLGQHEEREREGYFGSPDISSHLDRVNELLERHSEHMETLAKQQSENERKLSSNLQDLAGKQKNDCLDISQLSAHLDRIQSLMEKGSSRHEESARSALEQQARPTQIDFTPLTERLERVQEAVEQNSALVRTLLEEGTAPDSKPGTPFWGKDFGQSPAPTMDLSPLTEHLQKIHQAIEQQSSHMQALVGFATGSEGGELGPESPGLIRSAGDATGGATGKSLAPLGEHLEQIYTAIEEGNAFARSTGRISLEPLVEKMEATRLAIEANKTAVVNMAPLTERLDGLSKQLTELVHGSATASERFEVLLQHHAKFENSMIDPPAIDFAPVTERLGEVNAHLEVLREWAEFDSEQLKELVDSQKAVPDEDEDVGEGEEGEEGEGEEEDNGPDPQQVLVEHLQGIRVATEKNSEHIRALAESYHRARHTPPPRAEIDITPLTERLNKIHTVLESQAVERSRATSPGVGDAKFVLSALASHLSRIQAITESNAQAVVAFRDAQGKGQESWQKAVASTAETLALLARQQAQRDALLTRQRAEQSQLLERARNSDQRIDTLGGHVSDLMTSQKNVVDVVRELAKSLAAQSQVKPGQDVLPPPRKVGRKIVGYVYDGPRDEVDSPRGSRTGSISGIGGVER</sequence>
<name>A0AAN7TE84_9PEZI</name>
<feature type="compositionally biased region" description="Basic residues" evidence="1">
    <location>
        <begin position="1"/>
        <end position="11"/>
    </location>
</feature>
<protein>
    <submittedName>
        <fullName evidence="2">Uncharacterized protein</fullName>
    </submittedName>
</protein>
<feature type="region of interest" description="Disordered" evidence="1">
    <location>
        <begin position="389"/>
        <end position="412"/>
    </location>
</feature>
<accession>A0AAN7TE84</accession>
<feature type="region of interest" description="Disordered" evidence="1">
    <location>
        <begin position="1"/>
        <end position="60"/>
    </location>
</feature>
<dbReference type="EMBL" id="JAVRRL010000047">
    <property type="protein sequence ID" value="KAK5110624.1"/>
    <property type="molecule type" value="Genomic_DNA"/>
</dbReference>
<comment type="caution">
    <text evidence="2">The sequence shown here is derived from an EMBL/GenBank/DDBJ whole genome shotgun (WGS) entry which is preliminary data.</text>
</comment>
<organism evidence="2 3">
    <name type="scientific">Meristemomyces frigidus</name>
    <dbReference type="NCBI Taxonomy" id="1508187"/>
    <lineage>
        <taxon>Eukaryota</taxon>
        <taxon>Fungi</taxon>
        <taxon>Dikarya</taxon>
        <taxon>Ascomycota</taxon>
        <taxon>Pezizomycotina</taxon>
        <taxon>Dothideomycetes</taxon>
        <taxon>Dothideomycetidae</taxon>
        <taxon>Mycosphaerellales</taxon>
        <taxon>Teratosphaeriaceae</taxon>
        <taxon>Meristemomyces</taxon>
    </lineage>
</organism>
<gene>
    <name evidence="2" type="ORF">LTR62_005663</name>
</gene>
<feature type="region of interest" description="Disordered" evidence="1">
    <location>
        <begin position="447"/>
        <end position="472"/>
    </location>
</feature>
<feature type="compositionally biased region" description="Acidic residues" evidence="1">
    <location>
        <begin position="618"/>
        <end position="640"/>
    </location>
</feature>
<proteinExistence type="predicted"/>